<dbReference type="Pfam" id="PF01037">
    <property type="entry name" value="AsnC_trans_reg"/>
    <property type="match status" value="1"/>
</dbReference>
<dbReference type="CDD" id="cd00090">
    <property type="entry name" value="HTH_ARSR"/>
    <property type="match status" value="1"/>
</dbReference>
<dbReference type="PANTHER" id="PTHR30154">
    <property type="entry name" value="LEUCINE-RESPONSIVE REGULATORY PROTEIN"/>
    <property type="match status" value="1"/>
</dbReference>
<dbReference type="InterPro" id="IPR000485">
    <property type="entry name" value="AsnC-type_HTH_dom"/>
</dbReference>
<organism evidence="5 6">
    <name type="scientific">Putridiphycobacter roseus</name>
    <dbReference type="NCBI Taxonomy" id="2219161"/>
    <lineage>
        <taxon>Bacteria</taxon>
        <taxon>Pseudomonadati</taxon>
        <taxon>Bacteroidota</taxon>
        <taxon>Flavobacteriia</taxon>
        <taxon>Flavobacteriales</taxon>
        <taxon>Crocinitomicaceae</taxon>
        <taxon>Putridiphycobacter</taxon>
    </lineage>
</organism>
<keyword evidence="1" id="KW-0805">Transcription regulation</keyword>
<evidence type="ECO:0000256" key="3">
    <source>
        <dbReference type="ARBA" id="ARBA00023163"/>
    </source>
</evidence>
<dbReference type="OrthoDB" id="9800326at2"/>
<dbReference type="PRINTS" id="PR00033">
    <property type="entry name" value="HTHASNC"/>
</dbReference>
<dbReference type="InterPro" id="IPR036390">
    <property type="entry name" value="WH_DNA-bd_sf"/>
</dbReference>
<dbReference type="SMART" id="SM00344">
    <property type="entry name" value="HTH_ASNC"/>
    <property type="match status" value="1"/>
</dbReference>
<dbReference type="GO" id="GO:0006355">
    <property type="term" value="P:regulation of DNA-templated transcription"/>
    <property type="evidence" value="ECO:0007669"/>
    <property type="project" value="UniProtKB-ARBA"/>
</dbReference>
<dbReference type="Pfam" id="PF13412">
    <property type="entry name" value="HTH_24"/>
    <property type="match status" value="1"/>
</dbReference>
<dbReference type="Gene3D" id="3.30.70.920">
    <property type="match status" value="1"/>
</dbReference>
<evidence type="ECO:0000313" key="5">
    <source>
        <dbReference type="EMBL" id="PZE16309.1"/>
    </source>
</evidence>
<evidence type="ECO:0000259" key="4">
    <source>
        <dbReference type="PROSITE" id="PS50956"/>
    </source>
</evidence>
<dbReference type="GO" id="GO:0043200">
    <property type="term" value="P:response to amino acid"/>
    <property type="evidence" value="ECO:0007669"/>
    <property type="project" value="TreeGrafter"/>
</dbReference>
<dbReference type="InterPro" id="IPR011991">
    <property type="entry name" value="ArsR-like_HTH"/>
</dbReference>
<dbReference type="SUPFAM" id="SSF46785">
    <property type="entry name" value="Winged helix' DNA-binding domain"/>
    <property type="match status" value="1"/>
</dbReference>
<feature type="domain" description="HTH asnC-type" evidence="4">
    <location>
        <begin position="4"/>
        <end position="65"/>
    </location>
</feature>
<comment type="caution">
    <text evidence="5">The sequence shown here is derived from an EMBL/GenBank/DDBJ whole genome shotgun (WGS) entry which is preliminary data.</text>
</comment>
<dbReference type="PANTHER" id="PTHR30154:SF34">
    <property type="entry name" value="TRANSCRIPTIONAL REGULATOR AZLB"/>
    <property type="match status" value="1"/>
</dbReference>
<dbReference type="RefSeq" id="WP_111064007.1">
    <property type="nucleotide sequence ID" value="NZ_JBHUCU010000006.1"/>
</dbReference>
<keyword evidence="6" id="KW-1185">Reference proteome</keyword>
<dbReference type="GO" id="GO:0005829">
    <property type="term" value="C:cytosol"/>
    <property type="evidence" value="ECO:0007669"/>
    <property type="project" value="TreeGrafter"/>
</dbReference>
<dbReference type="InterPro" id="IPR011008">
    <property type="entry name" value="Dimeric_a/b-barrel"/>
</dbReference>
<proteinExistence type="predicted"/>
<dbReference type="SUPFAM" id="SSF54909">
    <property type="entry name" value="Dimeric alpha+beta barrel"/>
    <property type="match status" value="1"/>
</dbReference>
<accession>A0A2W1MW31</accession>
<dbReference type="InterPro" id="IPR036388">
    <property type="entry name" value="WH-like_DNA-bd_sf"/>
</dbReference>
<dbReference type="Gene3D" id="1.10.10.10">
    <property type="entry name" value="Winged helix-like DNA-binding domain superfamily/Winged helix DNA-binding domain"/>
    <property type="match status" value="1"/>
</dbReference>
<dbReference type="InterPro" id="IPR019888">
    <property type="entry name" value="Tscrpt_reg_AsnC-like"/>
</dbReference>
<keyword evidence="3" id="KW-0804">Transcription</keyword>
<keyword evidence="2" id="KW-0238">DNA-binding</keyword>
<sequence>MKELDKTDRKIIQILQNNSDLNTKQVAAQLDLTTTPVYERIKRLEREGVIEKYVAKVNAKKLGLNLLIYTHVSLKEHTKEFLANFERQVVSIDAVIECHHVSGEHDYLLKVLVKNMDDYRDFLTERLSKIKNIGNVHSSFVVSEIKKDGIYHN</sequence>
<dbReference type="Proteomes" id="UP000249248">
    <property type="component" value="Unassembled WGS sequence"/>
</dbReference>
<dbReference type="PROSITE" id="PS50956">
    <property type="entry name" value="HTH_ASNC_2"/>
    <property type="match status" value="1"/>
</dbReference>
<name>A0A2W1MW31_9FLAO</name>
<evidence type="ECO:0000256" key="1">
    <source>
        <dbReference type="ARBA" id="ARBA00023015"/>
    </source>
</evidence>
<dbReference type="AlphaFoldDB" id="A0A2W1MW31"/>
<reference evidence="5 6" key="1">
    <citation type="submission" date="2018-06" db="EMBL/GenBank/DDBJ databases">
        <title>The draft genome sequence of Crocinitomix sp. SM1701.</title>
        <authorList>
            <person name="Zhang X."/>
        </authorList>
    </citation>
    <scope>NUCLEOTIDE SEQUENCE [LARGE SCALE GENOMIC DNA]</scope>
    <source>
        <strain evidence="5 6">SM1701</strain>
    </source>
</reference>
<dbReference type="InterPro" id="IPR019887">
    <property type="entry name" value="Tscrpt_reg_AsnC/Lrp_C"/>
</dbReference>
<dbReference type="GO" id="GO:0043565">
    <property type="term" value="F:sequence-specific DNA binding"/>
    <property type="evidence" value="ECO:0007669"/>
    <property type="project" value="InterPro"/>
</dbReference>
<dbReference type="EMBL" id="QKSB01000009">
    <property type="protein sequence ID" value="PZE16309.1"/>
    <property type="molecule type" value="Genomic_DNA"/>
</dbReference>
<evidence type="ECO:0000313" key="6">
    <source>
        <dbReference type="Proteomes" id="UP000249248"/>
    </source>
</evidence>
<protein>
    <submittedName>
        <fullName evidence="5">AsnC family transcriptional regulator</fullName>
    </submittedName>
</protein>
<gene>
    <name evidence="5" type="ORF">DNU06_13430</name>
</gene>
<evidence type="ECO:0000256" key="2">
    <source>
        <dbReference type="ARBA" id="ARBA00023125"/>
    </source>
</evidence>